<dbReference type="OrthoDB" id="4220803at2"/>
<reference evidence="1 2" key="1">
    <citation type="submission" date="2015-07" db="EMBL/GenBank/DDBJ databases">
        <title>Genome sequencing of Kibdelosporangium phytohabitans.</title>
        <authorList>
            <person name="Qin S."/>
            <person name="Xing K."/>
        </authorList>
    </citation>
    <scope>NUCLEOTIDE SEQUENCE [LARGE SCALE GENOMIC DNA]</scope>
    <source>
        <strain evidence="1 2">KLBMP1111</strain>
    </source>
</reference>
<organism evidence="1 2">
    <name type="scientific">Kibdelosporangium phytohabitans</name>
    <dbReference type="NCBI Taxonomy" id="860235"/>
    <lineage>
        <taxon>Bacteria</taxon>
        <taxon>Bacillati</taxon>
        <taxon>Actinomycetota</taxon>
        <taxon>Actinomycetes</taxon>
        <taxon>Pseudonocardiales</taxon>
        <taxon>Pseudonocardiaceae</taxon>
        <taxon>Kibdelosporangium</taxon>
    </lineage>
</organism>
<dbReference type="KEGG" id="kphy:AOZ06_35340"/>
<keyword evidence="2" id="KW-1185">Reference proteome</keyword>
<sequence length="181" mass="19881">MTGNGHVGWLANQLPAAMRGDRVIAGFVRAFEEIGDSVREQVSDIEYELDVNLASPEMLAYLASWIGVDVDAAMLTAEDTNVRDAQRRLIRAVGQALVWRGTSRGLELLLEALTDSRVDVIDSGGVFGPRDDVPQASHVVTVELDHTGLLTKKQVMTFLAEELPIGVRVDLVVRSEKQEQR</sequence>
<dbReference type="RefSeq" id="WP_054293343.1">
    <property type="nucleotide sequence ID" value="NZ_CP012752.1"/>
</dbReference>
<gene>
    <name evidence="1" type="ORF">AOZ06_35340</name>
</gene>
<dbReference type="STRING" id="860235.AOZ06_35340"/>
<proteinExistence type="predicted"/>
<accession>A0A0N9IAF1</accession>
<dbReference type="Proteomes" id="UP000063699">
    <property type="component" value="Chromosome"/>
</dbReference>
<name>A0A0N9IAF1_9PSEU</name>
<evidence type="ECO:0008006" key="3">
    <source>
        <dbReference type="Google" id="ProtNLM"/>
    </source>
</evidence>
<dbReference type="AlphaFoldDB" id="A0A0N9IAF1"/>
<dbReference type="EMBL" id="CP012752">
    <property type="protein sequence ID" value="ALG11442.1"/>
    <property type="molecule type" value="Genomic_DNA"/>
</dbReference>
<evidence type="ECO:0000313" key="1">
    <source>
        <dbReference type="EMBL" id="ALG11442.1"/>
    </source>
</evidence>
<protein>
    <recommendedName>
        <fullName evidence="3">Phage tail protein</fullName>
    </recommendedName>
</protein>
<evidence type="ECO:0000313" key="2">
    <source>
        <dbReference type="Proteomes" id="UP000063699"/>
    </source>
</evidence>